<dbReference type="SUPFAM" id="SSF52540">
    <property type="entry name" value="P-loop containing nucleoside triphosphate hydrolases"/>
    <property type="match status" value="1"/>
</dbReference>
<keyword evidence="4 7" id="KW-1133">Transmembrane helix</keyword>
<evidence type="ECO:0000256" key="4">
    <source>
        <dbReference type="ARBA" id="ARBA00022989"/>
    </source>
</evidence>
<dbReference type="CDD" id="cd01127">
    <property type="entry name" value="TrwB_TraG_TraD_VirD4"/>
    <property type="match status" value="1"/>
</dbReference>
<dbReference type="Pfam" id="PF12696">
    <property type="entry name" value="TraG-D_C"/>
    <property type="match status" value="1"/>
</dbReference>
<keyword evidence="5 7" id="KW-0472">Membrane</keyword>
<dbReference type="PANTHER" id="PTHR37937">
    <property type="entry name" value="CONJUGATIVE TRANSFER: DNA TRANSPORT"/>
    <property type="match status" value="1"/>
</dbReference>
<gene>
    <name evidence="9" type="ORF">ACFSDX_23915</name>
</gene>
<evidence type="ECO:0000256" key="1">
    <source>
        <dbReference type="ARBA" id="ARBA00004651"/>
    </source>
</evidence>
<comment type="subcellular location">
    <subcellularLocation>
        <location evidence="1">Cell membrane</location>
        <topology evidence="1">Multi-pass membrane protein</topology>
    </subcellularLocation>
</comment>
<sequence length="766" mass="83737">MSSPTPKPAGNAQNTGLIFVLLILAIIGGEYYTLLHGQEVAEARAVQFAEPEIVALSPQEKLAARKAAFAEQQRQRILAAQQLNATRKVPGQPQRAGIPTHGTELAVTEQVDHAAAVAKAGQGVKSKLLVKAAKFYGPAGVYLRTLLLLSAIALVFVQKAPADVPGKPKRKPVDKKVLQIILGICAVVFLITGYMLLNIHTYTVCFIKLGYPIAAAAVLASGGLAGLLWASTKRPAFGLTTERKKVETPNSVYFPTADGGWITIANPFRGTLVLGGAGAGKTYSIGEPMVEQFAYLNFAGLIYDFKFPVLAGVAQKAVILADRRHKAEQEKAKGLLSMGKSKLTKEQEKRLNEKPVQLHIINFRDLTRSERVNPLRAADMPVVAFAEEYSRAIINNLNPTSIKKMEFFDISAVSYLTSIIWFYKKHYPQYCTIPHVVATAMHDDFKHVLSMLDTDLECGDMARSIITAVKQKAEKQIAAVIATLQVILTRINSPEIVWVLTPDEYNKDESLREGFSLALNDPDAPKLLCIGNDPTLKSTFSPVVSCIITVAIKLMNQQDKHRSYIFLDEAATIYVPGLEELPNTGRSNLIATVYMTQDIAQMVDSYGRDKMNVMTASFGNSFFGKVNSLETAKYISELVGREDKEMTSTSTGSSQGGTGSRNSSTNQSTSYQERNLVRVQDIISLKQGEFIGQTVETNSPFFQGTINRTDATQERFPLQPMVTFAAEGADPAAALNKTVQENFLRVRQEVKDIITSHPNTLAGASQ</sequence>
<dbReference type="InterPro" id="IPR032689">
    <property type="entry name" value="TraG-D_C"/>
</dbReference>
<evidence type="ECO:0000313" key="10">
    <source>
        <dbReference type="Proteomes" id="UP001597197"/>
    </source>
</evidence>
<keyword evidence="10" id="KW-1185">Reference proteome</keyword>
<feature type="transmembrane region" description="Helical" evidence="7">
    <location>
        <begin position="209"/>
        <end position="230"/>
    </location>
</feature>
<feature type="domain" description="TraD/TraG TraM recognition site" evidence="8">
    <location>
        <begin position="564"/>
        <end position="686"/>
    </location>
</feature>
<evidence type="ECO:0000256" key="5">
    <source>
        <dbReference type="ARBA" id="ARBA00023136"/>
    </source>
</evidence>
<evidence type="ECO:0000256" key="3">
    <source>
        <dbReference type="ARBA" id="ARBA00022692"/>
    </source>
</evidence>
<name>A0ABW4R1E1_9BACT</name>
<feature type="region of interest" description="Disordered" evidence="6">
    <location>
        <begin position="642"/>
        <end position="673"/>
    </location>
</feature>
<reference evidence="10" key="1">
    <citation type="journal article" date="2019" name="Int. J. Syst. Evol. Microbiol.">
        <title>The Global Catalogue of Microorganisms (GCM) 10K type strain sequencing project: providing services to taxonomists for standard genome sequencing and annotation.</title>
        <authorList>
            <consortium name="The Broad Institute Genomics Platform"/>
            <consortium name="The Broad Institute Genome Sequencing Center for Infectious Disease"/>
            <person name="Wu L."/>
            <person name="Ma J."/>
        </authorList>
    </citation>
    <scope>NUCLEOTIDE SEQUENCE [LARGE SCALE GENOMIC DNA]</scope>
    <source>
        <strain evidence="10">CGMCC 1.15795</strain>
    </source>
</reference>
<comment type="caution">
    <text evidence="9">The sequence shown here is derived from an EMBL/GenBank/DDBJ whole genome shotgun (WGS) entry which is preliminary data.</text>
</comment>
<organism evidence="9 10">
    <name type="scientific">Hymenobacter bucti</name>
    <dbReference type="NCBI Taxonomy" id="1844114"/>
    <lineage>
        <taxon>Bacteria</taxon>
        <taxon>Pseudomonadati</taxon>
        <taxon>Bacteroidota</taxon>
        <taxon>Cytophagia</taxon>
        <taxon>Cytophagales</taxon>
        <taxon>Hymenobacteraceae</taxon>
        <taxon>Hymenobacter</taxon>
    </lineage>
</organism>
<dbReference type="InterPro" id="IPR027417">
    <property type="entry name" value="P-loop_NTPase"/>
</dbReference>
<dbReference type="PANTHER" id="PTHR37937:SF1">
    <property type="entry name" value="CONJUGATIVE TRANSFER: DNA TRANSPORT"/>
    <property type="match status" value="1"/>
</dbReference>
<feature type="transmembrane region" description="Helical" evidence="7">
    <location>
        <begin position="12"/>
        <end position="34"/>
    </location>
</feature>
<dbReference type="Gene3D" id="3.40.50.300">
    <property type="entry name" value="P-loop containing nucleotide triphosphate hydrolases"/>
    <property type="match status" value="1"/>
</dbReference>
<feature type="transmembrane region" description="Helical" evidence="7">
    <location>
        <begin position="177"/>
        <end position="197"/>
    </location>
</feature>
<dbReference type="EMBL" id="JBHUFD010000019">
    <property type="protein sequence ID" value="MFD1875502.1"/>
    <property type="molecule type" value="Genomic_DNA"/>
</dbReference>
<proteinExistence type="predicted"/>
<evidence type="ECO:0000313" key="9">
    <source>
        <dbReference type="EMBL" id="MFD1875502.1"/>
    </source>
</evidence>
<feature type="transmembrane region" description="Helical" evidence="7">
    <location>
        <begin position="135"/>
        <end position="157"/>
    </location>
</feature>
<accession>A0ABW4R1E1</accession>
<dbReference type="InterPro" id="IPR051539">
    <property type="entry name" value="T4SS-coupling_protein"/>
</dbReference>
<keyword evidence="2" id="KW-1003">Cell membrane</keyword>
<evidence type="ECO:0000259" key="8">
    <source>
        <dbReference type="Pfam" id="PF12696"/>
    </source>
</evidence>
<dbReference type="Proteomes" id="UP001597197">
    <property type="component" value="Unassembled WGS sequence"/>
</dbReference>
<dbReference type="RefSeq" id="WP_382318284.1">
    <property type="nucleotide sequence ID" value="NZ_JBHUFD010000019.1"/>
</dbReference>
<evidence type="ECO:0000256" key="6">
    <source>
        <dbReference type="SAM" id="MobiDB-lite"/>
    </source>
</evidence>
<keyword evidence="3 7" id="KW-0812">Transmembrane</keyword>
<evidence type="ECO:0000256" key="7">
    <source>
        <dbReference type="SAM" id="Phobius"/>
    </source>
</evidence>
<evidence type="ECO:0000256" key="2">
    <source>
        <dbReference type="ARBA" id="ARBA00022475"/>
    </source>
</evidence>
<protein>
    <submittedName>
        <fullName evidence="9">TraM recognition domain-containing protein</fullName>
    </submittedName>
</protein>
<feature type="compositionally biased region" description="Low complexity" evidence="6">
    <location>
        <begin position="660"/>
        <end position="670"/>
    </location>
</feature>